<feature type="transmembrane region" description="Helical" evidence="1">
    <location>
        <begin position="7"/>
        <end position="29"/>
    </location>
</feature>
<dbReference type="PROSITE" id="PS51257">
    <property type="entry name" value="PROKAR_LIPOPROTEIN"/>
    <property type="match status" value="1"/>
</dbReference>
<keyword evidence="1" id="KW-0812">Transmembrane</keyword>
<comment type="caution">
    <text evidence="2">The sequence shown here is derived from an EMBL/GenBank/DDBJ whole genome shotgun (WGS) entry which is preliminary data.</text>
</comment>
<evidence type="ECO:0000313" key="2">
    <source>
        <dbReference type="EMBL" id="ORO62462.1"/>
    </source>
</evidence>
<accession>A0A1X1HNE4</accession>
<evidence type="ECO:0000313" key="3">
    <source>
        <dbReference type="Proteomes" id="UP000193350"/>
    </source>
</evidence>
<sequence length="261" mass="30592">MKRIRLMISISLISIIIIVGCSIFGIISMDELLKGALLGAIVSIIISVPNEILSYRESRKEKISKIFWNGFVSYNSSLSEIFAFSKDFYYFESIIFEKYKISKDSRDWQDYCEAYSDYKEILENRIDSYCNNIFQLCNRTENFIELLSNLLANIDNKTILFTDSLEYKECYNAYHIIENIDWLVKEAKQKLENIHFSNMNDFQKKCEELIILRSLSHLLFVDYNIGIEDEDIDENSVSNTEEVGKAEKDLNHSLNIIMKYL</sequence>
<proteinExistence type="predicted"/>
<dbReference type="RefSeq" id="WP_084880120.1">
    <property type="nucleotide sequence ID" value="NZ_NCUN01000009.1"/>
</dbReference>
<name>A0A1X1HNE4_STROR</name>
<dbReference type="AlphaFoldDB" id="A0A1X1HNE4"/>
<gene>
    <name evidence="2" type="ORF">B7718_01765</name>
</gene>
<evidence type="ECO:0000256" key="1">
    <source>
        <dbReference type="SAM" id="Phobius"/>
    </source>
</evidence>
<keyword evidence="1" id="KW-1133">Transmembrane helix</keyword>
<organism evidence="2 3">
    <name type="scientific">Streptococcus oralis subsp. oralis</name>
    <dbReference type="NCBI Taxonomy" id="1891914"/>
    <lineage>
        <taxon>Bacteria</taxon>
        <taxon>Bacillati</taxon>
        <taxon>Bacillota</taxon>
        <taxon>Bacilli</taxon>
        <taxon>Lactobacillales</taxon>
        <taxon>Streptococcaceae</taxon>
        <taxon>Streptococcus</taxon>
    </lineage>
</organism>
<keyword evidence="1" id="KW-0472">Membrane</keyword>
<dbReference type="EMBL" id="NCUN01000009">
    <property type="protein sequence ID" value="ORO62462.1"/>
    <property type="molecule type" value="Genomic_DNA"/>
</dbReference>
<reference evidence="2 3" key="1">
    <citation type="journal article" date="2016" name="Eur. J. Clin. Microbiol. Infect. Dis.">
        <title>Whole genome sequencing as a tool for phylogenetic analysis of clinical strains of Mitis group streptococci.</title>
        <authorList>
            <person name="Rasmussen L.H."/>
            <person name="Dargis R."/>
            <person name="Hojholt K."/>
            <person name="Christensen J.J."/>
            <person name="Skovgaard O."/>
            <person name="Justesen U.S."/>
            <person name="Rosenvinge F.S."/>
            <person name="Moser C."/>
            <person name="Lukjancenko O."/>
            <person name="Rasmussen S."/>
            <person name="Nielsen X.C."/>
        </authorList>
    </citation>
    <scope>NUCLEOTIDE SEQUENCE [LARGE SCALE GENOMIC DNA]</scope>
    <source>
        <strain evidence="2 3">RH_1735_08</strain>
    </source>
</reference>
<dbReference type="Proteomes" id="UP000193350">
    <property type="component" value="Unassembled WGS sequence"/>
</dbReference>
<protein>
    <recommendedName>
        <fullName evidence="4">Lipoprotein</fullName>
    </recommendedName>
</protein>
<evidence type="ECO:0008006" key="4">
    <source>
        <dbReference type="Google" id="ProtNLM"/>
    </source>
</evidence>